<dbReference type="OrthoDB" id="7062064at2"/>
<proteinExistence type="predicted"/>
<dbReference type="EMBL" id="VIKR01000001">
    <property type="protein sequence ID" value="TQV77309.1"/>
    <property type="molecule type" value="Genomic_DNA"/>
</dbReference>
<gene>
    <name evidence="2" type="ORF">FLL45_05020</name>
</gene>
<feature type="domain" description="DUF4382" evidence="1">
    <location>
        <begin position="41"/>
        <end position="183"/>
    </location>
</feature>
<protein>
    <submittedName>
        <fullName evidence="2">DUF4382 domain-containing protein</fullName>
    </submittedName>
</protein>
<evidence type="ECO:0000259" key="1">
    <source>
        <dbReference type="Pfam" id="PF14321"/>
    </source>
</evidence>
<dbReference type="Proteomes" id="UP000317839">
    <property type="component" value="Unassembled WGS sequence"/>
</dbReference>
<sequence>MSYISRRFSIVIVIAGLISMVACGGGSGGSEQVDQKSFLILNVTDAPVDDATEVVVEFTGVEIKPAAGDAISFDFNQPRQIDLLALQGDNSEPLLNGVEVDSGQYNWIRLKVNAQRNTLDSYITLNDGSTFSLFVPSGDQRGLQLNGGFLVPLGQSVSFTIDFDLRKSVINPPGQSNDYFLKPTLKLIDNTQISTIRGTVDASVINDAACNEGVAVYLFQGLDFTPDDEGSANSPFTSSLVSLDNGTYRFVVGFLPPGDYTLALTCDADLDDPESDDDITFIATQNISTLANQAYQVAFE</sequence>
<keyword evidence="3" id="KW-1185">Reference proteome</keyword>
<accession>A0A545TJA1</accession>
<evidence type="ECO:0000313" key="2">
    <source>
        <dbReference type="EMBL" id="TQV77309.1"/>
    </source>
</evidence>
<comment type="caution">
    <text evidence="2">The sequence shown here is derived from an EMBL/GenBank/DDBJ whole genome shotgun (WGS) entry which is preliminary data.</text>
</comment>
<dbReference type="AlphaFoldDB" id="A0A545TJA1"/>
<reference evidence="2 3" key="1">
    <citation type="submission" date="2019-06" db="EMBL/GenBank/DDBJ databases">
        <title>Draft genome of Aliikangiella marina GYP-15.</title>
        <authorList>
            <person name="Wang G."/>
        </authorList>
    </citation>
    <scope>NUCLEOTIDE SEQUENCE [LARGE SCALE GENOMIC DNA]</scope>
    <source>
        <strain evidence="2 3">GYP-15</strain>
    </source>
</reference>
<dbReference type="RefSeq" id="WP_142940880.1">
    <property type="nucleotide sequence ID" value="NZ_VIKR01000001.1"/>
</dbReference>
<name>A0A545TJA1_9GAMM</name>
<dbReference type="InterPro" id="IPR025491">
    <property type="entry name" value="DUF4382"/>
</dbReference>
<evidence type="ECO:0000313" key="3">
    <source>
        <dbReference type="Proteomes" id="UP000317839"/>
    </source>
</evidence>
<dbReference type="PROSITE" id="PS51257">
    <property type="entry name" value="PROKAR_LIPOPROTEIN"/>
    <property type="match status" value="1"/>
</dbReference>
<dbReference type="Pfam" id="PF14321">
    <property type="entry name" value="DUF4382"/>
    <property type="match status" value="1"/>
</dbReference>
<organism evidence="2 3">
    <name type="scientific">Aliikangiella marina</name>
    <dbReference type="NCBI Taxonomy" id="1712262"/>
    <lineage>
        <taxon>Bacteria</taxon>
        <taxon>Pseudomonadati</taxon>
        <taxon>Pseudomonadota</taxon>
        <taxon>Gammaproteobacteria</taxon>
        <taxon>Oceanospirillales</taxon>
        <taxon>Pleioneaceae</taxon>
        <taxon>Aliikangiella</taxon>
    </lineage>
</organism>